<organism evidence="5 6">
    <name type="scientific">Amycolatopsis rubida</name>
    <dbReference type="NCBI Taxonomy" id="112413"/>
    <lineage>
        <taxon>Bacteria</taxon>
        <taxon>Bacillati</taxon>
        <taxon>Actinomycetota</taxon>
        <taxon>Actinomycetes</taxon>
        <taxon>Pseudonocardiales</taxon>
        <taxon>Pseudonocardiaceae</taxon>
        <taxon>Amycolatopsis</taxon>
    </lineage>
</organism>
<dbReference type="SMART" id="SM01130">
    <property type="entry name" value="DHDPS"/>
    <property type="match status" value="1"/>
</dbReference>
<dbReference type="InterPro" id="IPR002220">
    <property type="entry name" value="DapA-like"/>
</dbReference>
<evidence type="ECO:0000256" key="1">
    <source>
        <dbReference type="ARBA" id="ARBA00023239"/>
    </source>
</evidence>
<dbReference type="STRING" id="112413.SAMN05421854_1011352"/>
<accession>A0A1I5FYS8</accession>
<dbReference type="SUPFAM" id="SSF51569">
    <property type="entry name" value="Aldolase"/>
    <property type="match status" value="1"/>
</dbReference>
<evidence type="ECO:0000256" key="2">
    <source>
        <dbReference type="PIRNR" id="PIRNR001365"/>
    </source>
</evidence>
<keyword evidence="1 2" id="KW-0456">Lyase</keyword>
<evidence type="ECO:0000313" key="5">
    <source>
        <dbReference type="EMBL" id="SFO28925.1"/>
    </source>
</evidence>
<dbReference type="EMBL" id="FOWC01000001">
    <property type="protein sequence ID" value="SFO28925.1"/>
    <property type="molecule type" value="Genomic_DNA"/>
</dbReference>
<dbReference type="PIRSF" id="PIRSF001365">
    <property type="entry name" value="DHDPS"/>
    <property type="match status" value="1"/>
</dbReference>
<comment type="similarity">
    <text evidence="2">Belongs to the DapA family.</text>
</comment>
<dbReference type="PANTHER" id="PTHR12128">
    <property type="entry name" value="DIHYDRODIPICOLINATE SYNTHASE"/>
    <property type="match status" value="1"/>
</dbReference>
<reference evidence="6" key="1">
    <citation type="submission" date="2016-10" db="EMBL/GenBank/DDBJ databases">
        <authorList>
            <person name="Varghese N."/>
            <person name="Submissions S."/>
        </authorList>
    </citation>
    <scope>NUCLEOTIDE SEQUENCE [LARGE SCALE GENOMIC DNA]</scope>
    <source>
        <strain evidence="6">DSM 44637</strain>
    </source>
</reference>
<dbReference type="Pfam" id="PF00701">
    <property type="entry name" value="DHDPS"/>
    <property type="match status" value="1"/>
</dbReference>
<feature type="active site" description="Proton donor/acceptor" evidence="3">
    <location>
        <position position="140"/>
    </location>
</feature>
<gene>
    <name evidence="5" type="ORF">SAMN05421854_1011352</name>
</gene>
<dbReference type="CDD" id="cd00408">
    <property type="entry name" value="DHDPS-like"/>
    <property type="match status" value="1"/>
</dbReference>
<dbReference type="GO" id="GO:0008840">
    <property type="term" value="F:4-hydroxy-tetrahydrodipicolinate synthase activity"/>
    <property type="evidence" value="ECO:0007669"/>
    <property type="project" value="TreeGrafter"/>
</dbReference>
<protein>
    <submittedName>
        <fullName evidence="5">4-hydroxy-tetrahydrodipicolinate synthase</fullName>
    </submittedName>
</protein>
<dbReference type="Proteomes" id="UP000199137">
    <property type="component" value="Unassembled WGS sequence"/>
</dbReference>
<feature type="active site" description="Schiff-base intermediate with substrate" evidence="3">
    <location>
        <position position="165"/>
    </location>
</feature>
<sequence>MAFEKQRQRLAGVVGIPVTPFTAAGDVDAETYGRLVERLVLSGVEVVTPNGNTGEFYALEEQETRQCLEVTTKAAREASVLAGVGHDVRTAVKAAKHARASGADMVMIHQPVHPYVSRAGWIDYHRAIANEVPELGVVLYVRNPAIEGADLAHLADVAPNVLGVKYAVPDPVRFRTVARDAGYERFVWIAGLAELSAPGYFAVGATGFTSGLVNVAPQISLDLFRRLRNRDFDGAMEVWDRIRPFEEMRAAHGNANNVSVVKDALSQLGLCRPDVRPPSRLLTAAERDQLFEILSSWGLS</sequence>
<dbReference type="RefSeq" id="WP_093572473.1">
    <property type="nucleotide sequence ID" value="NZ_FOWC01000001.1"/>
</dbReference>
<dbReference type="Gene3D" id="3.20.20.70">
    <property type="entry name" value="Aldolase class I"/>
    <property type="match status" value="1"/>
</dbReference>
<name>A0A1I5FYS8_9PSEU</name>
<dbReference type="OrthoDB" id="9778880at2"/>
<evidence type="ECO:0000313" key="6">
    <source>
        <dbReference type="Proteomes" id="UP000199137"/>
    </source>
</evidence>
<proteinExistence type="inferred from homology"/>
<feature type="binding site" evidence="4">
    <location>
        <position position="53"/>
    </location>
    <ligand>
        <name>pyruvate</name>
        <dbReference type="ChEBI" id="CHEBI:15361"/>
    </ligand>
</feature>
<evidence type="ECO:0000256" key="3">
    <source>
        <dbReference type="PIRSR" id="PIRSR001365-1"/>
    </source>
</evidence>
<dbReference type="PANTHER" id="PTHR12128:SF19">
    <property type="entry name" value="5-DEHYDRO-4-DEOXYGLUCARATE DEHYDRATASE 2-RELATED"/>
    <property type="match status" value="1"/>
</dbReference>
<evidence type="ECO:0000256" key="4">
    <source>
        <dbReference type="PIRSR" id="PIRSR001365-2"/>
    </source>
</evidence>
<dbReference type="InterPro" id="IPR013785">
    <property type="entry name" value="Aldolase_TIM"/>
</dbReference>
<dbReference type="AlphaFoldDB" id="A0A1I5FYS8"/>